<sequence>MLYFYHPDPVKGKPVRLRTYKNLSYNHDAGTLKKKARILVDEIIENIKAERHPLSFSGSDKDAELIGQSTIIFWFDHWLAYRKECFEIGALKMKGYLSSQNICSYFMEWLKDKGFERRAAGSFNHLDIDLFLRTWAKKRGWNKVSVNTYRGHLITFFNYLIALKVITDNPAKHTRKLNLKNDSSRFKIYEEGELRKVVNALIEDESFHDLYIAAKLVYKFNIRPIELIRLQVKDINFRKRLLTLPPDKTKNGNEARFLLDEESLFMLETFLKDHDHTHYIFGRRTKVSDYQACDGYLDQRWRAFRKKHDIPSHLKFYALKHSSNYYDLQDGASFEEIRQRNRHSNLQVTTLYIKERLFKNVIKASGSSKFDPIK</sequence>
<keyword evidence="3" id="KW-0238">DNA-binding</keyword>
<evidence type="ECO:0000256" key="3">
    <source>
        <dbReference type="ARBA" id="ARBA00023125"/>
    </source>
</evidence>
<evidence type="ECO:0000259" key="5">
    <source>
        <dbReference type="PROSITE" id="PS51898"/>
    </source>
</evidence>
<comment type="similarity">
    <text evidence="1">Belongs to the 'phage' integrase family.</text>
</comment>
<feature type="domain" description="Tyr recombinase" evidence="5">
    <location>
        <begin position="184"/>
        <end position="367"/>
    </location>
</feature>
<accession>A0ABY7TBC1</accession>
<dbReference type="Pfam" id="PF00589">
    <property type="entry name" value="Phage_integrase"/>
    <property type="match status" value="1"/>
</dbReference>
<dbReference type="InterPro" id="IPR011010">
    <property type="entry name" value="DNA_brk_join_enz"/>
</dbReference>
<evidence type="ECO:0000313" key="6">
    <source>
        <dbReference type="EMBL" id="WCT13498.1"/>
    </source>
</evidence>
<evidence type="ECO:0000256" key="4">
    <source>
        <dbReference type="ARBA" id="ARBA00023172"/>
    </source>
</evidence>
<dbReference type="EMBL" id="CP117167">
    <property type="protein sequence ID" value="WCT13498.1"/>
    <property type="molecule type" value="Genomic_DNA"/>
</dbReference>
<keyword evidence="4" id="KW-0233">DNA recombination</keyword>
<organism evidence="6 7">
    <name type="scientific">Mucilaginibacter jinjuensis</name>
    <dbReference type="NCBI Taxonomy" id="1176721"/>
    <lineage>
        <taxon>Bacteria</taxon>
        <taxon>Pseudomonadati</taxon>
        <taxon>Bacteroidota</taxon>
        <taxon>Sphingobacteriia</taxon>
        <taxon>Sphingobacteriales</taxon>
        <taxon>Sphingobacteriaceae</taxon>
        <taxon>Mucilaginibacter</taxon>
    </lineage>
</organism>
<name>A0ABY7TBC1_9SPHI</name>
<dbReference type="PANTHER" id="PTHR30629">
    <property type="entry name" value="PROPHAGE INTEGRASE"/>
    <property type="match status" value="1"/>
</dbReference>
<proteinExistence type="inferred from homology"/>
<dbReference type="InterPro" id="IPR002104">
    <property type="entry name" value="Integrase_catalytic"/>
</dbReference>
<evidence type="ECO:0000256" key="1">
    <source>
        <dbReference type="ARBA" id="ARBA00008857"/>
    </source>
</evidence>
<reference evidence="6 7" key="1">
    <citation type="submission" date="2023-02" db="EMBL/GenBank/DDBJ databases">
        <title>Genome sequence of Mucilaginibacter jinjuensis strain KACC 16571.</title>
        <authorList>
            <person name="Kim S."/>
            <person name="Heo J."/>
            <person name="Kwon S.-W."/>
        </authorList>
    </citation>
    <scope>NUCLEOTIDE SEQUENCE [LARGE SCALE GENOMIC DNA]</scope>
    <source>
        <strain evidence="6 7">KACC 16571</strain>
    </source>
</reference>
<evidence type="ECO:0000313" key="7">
    <source>
        <dbReference type="Proteomes" id="UP001216139"/>
    </source>
</evidence>
<dbReference type="Gene3D" id="1.10.150.130">
    <property type="match status" value="1"/>
</dbReference>
<dbReference type="SUPFAM" id="SSF56349">
    <property type="entry name" value="DNA breaking-rejoining enzymes"/>
    <property type="match status" value="1"/>
</dbReference>
<dbReference type="Gene3D" id="1.10.443.10">
    <property type="entry name" value="Intergrase catalytic core"/>
    <property type="match status" value="1"/>
</dbReference>
<dbReference type="Proteomes" id="UP001216139">
    <property type="component" value="Chromosome"/>
</dbReference>
<gene>
    <name evidence="6" type="ORF">PQO05_06060</name>
</gene>
<keyword evidence="2" id="KW-0229">DNA integration</keyword>
<protein>
    <submittedName>
        <fullName evidence="6">Tyrosine-type recombinase/integrase</fullName>
    </submittedName>
</protein>
<dbReference type="InterPro" id="IPR013762">
    <property type="entry name" value="Integrase-like_cat_sf"/>
</dbReference>
<dbReference type="InterPro" id="IPR010998">
    <property type="entry name" value="Integrase_recombinase_N"/>
</dbReference>
<dbReference type="RefSeq" id="WP_273631807.1">
    <property type="nucleotide sequence ID" value="NZ_CP117167.1"/>
</dbReference>
<dbReference type="InterPro" id="IPR050808">
    <property type="entry name" value="Phage_Integrase"/>
</dbReference>
<dbReference type="PROSITE" id="PS51898">
    <property type="entry name" value="TYR_RECOMBINASE"/>
    <property type="match status" value="1"/>
</dbReference>
<keyword evidence="7" id="KW-1185">Reference proteome</keyword>
<evidence type="ECO:0000256" key="2">
    <source>
        <dbReference type="ARBA" id="ARBA00022908"/>
    </source>
</evidence>
<dbReference type="PANTHER" id="PTHR30629:SF2">
    <property type="entry name" value="PROPHAGE INTEGRASE INTS-RELATED"/>
    <property type="match status" value="1"/>
</dbReference>